<dbReference type="PANTHER" id="PTHR15583">
    <property type="entry name" value="INTERLEUKIN-17 RECEPTOR"/>
    <property type="match status" value="1"/>
</dbReference>
<dbReference type="Proteomes" id="UP001175271">
    <property type="component" value="Unassembled WGS sequence"/>
</dbReference>
<evidence type="ECO:0000256" key="11">
    <source>
        <dbReference type="SAM" id="SignalP"/>
    </source>
</evidence>
<dbReference type="InterPro" id="IPR038683">
    <property type="entry name" value="IL17RA/B_FnIII-like_1_sf"/>
</dbReference>
<dbReference type="GO" id="GO:0005886">
    <property type="term" value="C:plasma membrane"/>
    <property type="evidence" value="ECO:0007669"/>
    <property type="project" value="UniProtKB-SubCell"/>
</dbReference>
<dbReference type="InterPro" id="IPR013568">
    <property type="entry name" value="SEFIR_dom"/>
</dbReference>
<feature type="chain" id="PRO_5041321444" description="SEFIR domain-containing protein" evidence="11">
    <location>
        <begin position="23"/>
        <end position="766"/>
    </location>
</feature>
<dbReference type="InterPro" id="IPR057066">
    <property type="entry name" value="Ig_ILCR1"/>
</dbReference>
<evidence type="ECO:0000313" key="13">
    <source>
        <dbReference type="EMBL" id="KAK0399129.1"/>
    </source>
</evidence>
<dbReference type="PROSITE" id="PS51534">
    <property type="entry name" value="SEFIR"/>
    <property type="match status" value="1"/>
</dbReference>
<dbReference type="InterPro" id="IPR039465">
    <property type="entry name" value="IL-17_rcpt-like"/>
</dbReference>
<evidence type="ECO:0000256" key="3">
    <source>
        <dbReference type="ARBA" id="ARBA00022692"/>
    </source>
</evidence>
<evidence type="ECO:0000313" key="14">
    <source>
        <dbReference type="Proteomes" id="UP001175271"/>
    </source>
</evidence>
<keyword evidence="5 10" id="KW-1133">Transmembrane helix</keyword>
<evidence type="ECO:0000256" key="2">
    <source>
        <dbReference type="ARBA" id="ARBA00022475"/>
    </source>
</evidence>
<dbReference type="Gene3D" id="3.40.50.11530">
    <property type="match status" value="1"/>
</dbReference>
<evidence type="ECO:0000256" key="1">
    <source>
        <dbReference type="ARBA" id="ARBA00004251"/>
    </source>
</evidence>
<organism evidence="13 14">
    <name type="scientific">Steinernema hermaphroditum</name>
    <dbReference type="NCBI Taxonomy" id="289476"/>
    <lineage>
        <taxon>Eukaryota</taxon>
        <taxon>Metazoa</taxon>
        <taxon>Ecdysozoa</taxon>
        <taxon>Nematoda</taxon>
        <taxon>Chromadorea</taxon>
        <taxon>Rhabditida</taxon>
        <taxon>Tylenchina</taxon>
        <taxon>Panagrolaimomorpha</taxon>
        <taxon>Strongyloidoidea</taxon>
        <taxon>Steinernematidae</taxon>
        <taxon>Steinernema</taxon>
    </lineage>
</organism>
<evidence type="ECO:0000256" key="5">
    <source>
        <dbReference type="ARBA" id="ARBA00022989"/>
    </source>
</evidence>
<dbReference type="Pfam" id="PF23608">
    <property type="entry name" value="Ig_ILCR1"/>
    <property type="match status" value="1"/>
</dbReference>
<feature type="domain" description="SEFIR" evidence="12">
    <location>
        <begin position="433"/>
        <end position="575"/>
    </location>
</feature>
<evidence type="ECO:0000256" key="7">
    <source>
        <dbReference type="ARBA" id="ARBA00023170"/>
    </source>
</evidence>
<dbReference type="EMBL" id="JAUCMV010000005">
    <property type="protein sequence ID" value="KAK0399129.1"/>
    <property type="molecule type" value="Genomic_DNA"/>
</dbReference>
<feature type="region of interest" description="Disordered" evidence="9">
    <location>
        <begin position="742"/>
        <end position="766"/>
    </location>
</feature>
<comment type="subcellular location">
    <subcellularLocation>
        <location evidence="1">Cell membrane</location>
        <topology evidence="1">Single-pass type I membrane protein</topology>
    </subcellularLocation>
</comment>
<keyword evidence="8" id="KW-0325">Glycoprotein</keyword>
<reference evidence="13" key="1">
    <citation type="submission" date="2023-06" db="EMBL/GenBank/DDBJ databases">
        <title>Genomic analysis of the entomopathogenic nematode Steinernema hermaphroditum.</title>
        <authorList>
            <person name="Schwarz E.M."/>
            <person name="Heppert J.K."/>
            <person name="Baniya A."/>
            <person name="Schwartz H.T."/>
            <person name="Tan C.-H."/>
            <person name="Antoshechkin I."/>
            <person name="Sternberg P.W."/>
            <person name="Goodrich-Blair H."/>
            <person name="Dillman A.R."/>
        </authorList>
    </citation>
    <scope>NUCLEOTIDE SEQUENCE</scope>
    <source>
        <strain evidence="13">PS9179</strain>
        <tissue evidence="13">Whole animal</tissue>
    </source>
</reference>
<comment type="caution">
    <text evidence="13">The sequence shown here is derived from an EMBL/GenBank/DDBJ whole genome shotgun (WGS) entry which is preliminary data.</text>
</comment>
<dbReference type="Pfam" id="PF25519">
    <property type="entry name" value="ILCR1_N"/>
    <property type="match status" value="1"/>
</dbReference>
<evidence type="ECO:0000256" key="8">
    <source>
        <dbReference type="ARBA" id="ARBA00023180"/>
    </source>
</evidence>
<keyword evidence="7" id="KW-0675">Receptor</keyword>
<dbReference type="PANTHER" id="PTHR15583:SF20">
    <property type="entry name" value="INTERLEUKIN CYTOKINE RECEPTOR-RELATED PROTEIN 1"/>
    <property type="match status" value="1"/>
</dbReference>
<sequence>MVMSPLLPYVTILALLIVSCSSLEHDFTQNCGDLMHKEIACSVKIVDCNEDVMNFAPNGSPIPGEAHDLRIERFAKAVSKRKDVRNKYQLTVGISWQMPPTNSTALLKAFLLLISEKNGRHETCVFFNVSTTQWTADAITSSPRFHFSTTSMFKFDRTYRIELISLPETAAMTSKVETEVTMPHNPVLTGQNSLTNFNCTGYSHPSASKWTAAFKRILIHQVARTIQVQFIAAPDQYCFEQYEIRLLDEEGAERETVMLGLADLIPETIGNTTEYYGEYNFTNLQVESWYRPQVLPVERARDGRCLCPVNGDPYDGNVVCSCIAADSKLVMIPKIIPPTTPPTRRNSSIIANEPILPHHNNNNLTWVFLVILAVLVAVLIIIIYIIIHIYRRYRLSGKTLRIRFVQDVNSAESGRSHMNGSAGHTPLIPTHVSTNILIIYSHDCGAHEAAVVALAEYLRDVFDIDVHIDQWDQEDIDRNLMDYVSLSILKADKVLVINSIGSYQRYTAKIGQEYRIERTQPGTFDNMFVTQVDQALQHPQIISVRFVYSSFNEVLPPLTGALQYILPENLPPLLTAILDTPLKTDPRLAGHNPSLSRLQAAISRMDHLRRSDAQWFVNTHHRVLLPSRKAVTTKEEIPAMKKEEVEVREVEEETAPLVPEVEPETEEVELPTTSSTPSAVLEPIAIVPPEEMVVVASDESPVLDSGFISDIHTMEDLEPVRIAQSPRRPLAVKKPAHDRFIEDKLERGNDSGDSGVISDADIRNLC</sequence>
<gene>
    <name evidence="13" type="ORF">QR680_002911</name>
</gene>
<keyword evidence="14" id="KW-1185">Reference proteome</keyword>
<dbReference type="GO" id="GO:0030368">
    <property type="term" value="F:interleukin-17 receptor activity"/>
    <property type="evidence" value="ECO:0007669"/>
    <property type="project" value="InterPro"/>
</dbReference>
<dbReference type="AlphaFoldDB" id="A0AA39H6R4"/>
<evidence type="ECO:0000259" key="12">
    <source>
        <dbReference type="PROSITE" id="PS51534"/>
    </source>
</evidence>
<proteinExistence type="predicted"/>
<dbReference type="Pfam" id="PF08357">
    <property type="entry name" value="SEFIR"/>
    <property type="match status" value="1"/>
</dbReference>
<evidence type="ECO:0000256" key="10">
    <source>
        <dbReference type="SAM" id="Phobius"/>
    </source>
</evidence>
<feature type="signal peptide" evidence="11">
    <location>
        <begin position="1"/>
        <end position="22"/>
    </location>
</feature>
<accession>A0AA39H6R4</accession>
<evidence type="ECO:0000256" key="9">
    <source>
        <dbReference type="SAM" id="MobiDB-lite"/>
    </source>
</evidence>
<keyword evidence="3 10" id="KW-0812">Transmembrane</keyword>
<keyword evidence="6 10" id="KW-0472">Membrane</keyword>
<keyword evidence="4 11" id="KW-0732">Signal</keyword>
<name>A0AA39H6R4_9BILA</name>
<feature type="transmembrane region" description="Helical" evidence="10">
    <location>
        <begin position="366"/>
        <end position="390"/>
    </location>
</feature>
<feature type="region of interest" description="Disordered" evidence="9">
    <location>
        <begin position="649"/>
        <end position="676"/>
    </location>
</feature>
<evidence type="ECO:0000256" key="6">
    <source>
        <dbReference type="ARBA" id="ARBA00023136"/>
    </source>
</evidence>
<protein>
    <recommendedName>
        <fullName evidence="12">SEFIR domain-containing protein</fullName>
    </recommendedName>
</protein>
<dbReference type="Gene3D" id="2.60.40.2160">
    <property type="entry name" value="Interleukin-17 receptor A/B, fibronectin-III-like domain 1"/>
    <property type="match status" value="1"/>
</dbReference>
<keyword evidence="2" id="KW-1003">Cell membrane</keyword>
<evidence type="ECO:0000256" key="4">
    <source>
        <dbReference type="ARBA" id="ARBA00022729"/>
    </source>
</evidence>